<evidence type="ECO:0000256" key="3">
    <source>
        <dbReference type="SAM" id="MobiDB-lite"/>
    </source>
</evidence>
<dbReference type="GO" id="GO:0003677">
    <property type="term" value="F:DNA binding"/>
    <property type="evidence" value="ECO:0007669"/>
    <property type="project" value="UniProtKB-UniRule"/>
</dbReference>
<gene>
    <name evidence="5" type="ORF">AS156_06380</name>
</gene>
<name>A0A125Q8Q0_9BRAD</name>
<dbReference type="CDD" id="cd00383">
    <property type="entry name" value="trans_reg_C"/>
    <property type="match status" value="1"/>
</dbReference>
<dbReference type="RefSeq" id="WP_066507630.1">
    <property type="nucleotide sequence ID" value="NZ_LNCU01000069.1"/>
</dbReference>
<dbReference type="SUPFAM" id="SSF48452">
    <property type="entry name" value="TPR-like"/>
    <property type="match status" value="1"/>
</dbReference>
<dbReference type="EMBL" id="LNCU01000069">
    <property type="protein sequence ID" value="KWV54905.1"/>
    <property type="molecule type" value="Genomic_DNA"/>
</dbReference>
<organism evidence="5 6">
    <name type="scientific">Bradyrhizobium macuxiense</name>
    <dbReference type="NCBI Taxonomy" id="1755647"/>
    <lineage>
        <taxon>Bacteria</taxon>
        <taxon>Pseudomonadati</taxon>
        <taxon>Pseudomonadota</taxon>
        <taxon>Alphaproteobacteria</taxon>
        <taxon>Hyphomicrobiales</taxon>
        <taxon>Nitrobacteraceae</taxon>
        <taxon>Bradyrhizobium</taxon>
    </lineage>
</organism>
<dbReference type="OrthoDB" id="7794946at2"/>
<evidence type="ECO:0000313" key="6">
    <source>
        <dbReference type="Proteomes" id="UP000057737"/>
    </source>
</evidence>
<protein>
    <recommendedName>
        <fullName evidence="4">OmpR/PhoB-type domain-containing protein</fullName>
    </recommendedName>
</protein>
<feature type="DNA-binding region" description="OmpR/PhoB-type" evidence="2">
    <location>
        <begin position="4"/>
        <end position="102"/>
    </location>
</feature>
<feature type="domain" description="OmpR/PhoB-type" evidence="4">
    <location>
        <begin position="4"/>
        <end position="102"/>
    </location>
</feature>
<reference evidence="5 6" key="1">
    <citation type="submission" date="2015-11" db="EMBL/GenBank/DDBJ databases">
        <title>Draft Genome Sequence of the Strain BR 10303 (Bradyrhizobium sp.) isolated from nodules of Centrolobium paraense.</title>
        <authorList>
            <person name="Zelli J.E."/>
            <person name="Simoes-Araujo J.L."/>
            <person name="Barauna A.C."/>
            <person name="Silva K."/>
        </authorList>
    </citation>
    <scope>NUCLEOTIDE SEQUENCE [LARGE SCALE GENOMIC DNA]</scope>
    <source>
        <strain evidence="5 6">BR 10303</strain>
    </source>
</reference>
<dbReference type="GO" id="GO:0006355">
    <property type="term" value="P:regulation of DNA-templated transcription"/>
    <property type="evidence" value="ECO:0007669"/>
    <property type="project" value="InterPro"/>
</dbReference>
<dbReference type="Gene3D" id="1.10.10.10">
    <property type="entry name" value="Winged helix-like DNA-binding domain superfamily/Winged helix DNA-binding domain"/>
    <property type="match status" value="1"/>
</dbReference>
<dbReference type="Gene3D" id="1.25.40.10">
    <property type="entry name" value="Tetratricopeptide repeat domain"/>
    <property type="match status" value="1"/>
</dbReference>
<evidence type="ECO:0000256" key="2">
    <source>
        <dbReference type="PROSITE-ProRule" id="PRU01091"/>
    </source>
</evidence>
<dbReference type="InterPro" id="IPR036388">
    <property type="entry name" value="WH-like_DNA-bd_sf"/>
</dbReference>
<dbReference type="AlphaFoldDB" id="A0A125Q8Q0"/>
<evidence type="ECO:0000256" key="1">
    <source>
        <dbReference type="ARBA" id="ARBA00023125"/>
    </source>
</evidence>
<dbReference type="Proteomes" id="UP000057737">
    <property type="component" value="Unassembled WGS sequence"/>
</dbReference>
<keyword evidence="1 2" id="KW-0238">DNA-binding</keyword>
<feature type="region of interest" description="Disordered" evidence="3">
    <location>
        <begin position="529"/>
        <end position="553"/>
    </location>
</feature>
<dbReference type="InterPro" id="IPR011990">
    <property type="entry name" value="TPR-like_helical_dom_sf"/>
</dbReference>
<keyword evidence="6" id="KW-1185">Reference proteome</keyword>
<dbReference type="InterPro" id="IPR001867">
    <property type="entry name" value="OmpR/PhoB-type_DNA-bd"/>
</dbReference>
<dbReference type="InterPro" id="IPR016032">
    <property type="entry name" value="Sig_transdc_resp-reg_C-effctor"/>
</dbReference>
<proteinExistence type="predicted"/>
<evidence type="ECO:0000313" key="5">
    <source>
        <dbReference type="EMBL" id="KWV54905.1"/>
    </source>
</evidence>
<dbReference type="SUPFAM" id="SSF46894">
    <property type="entry name" value="C-terminal effector domain of the bipartite response regulators"/>
    <property type="match status" value="1"/>
</dbReference>
<dbReference type="PROSITE" id="PS51755">
    <property type="entry name" value="OMPR_PHOB"/>
    <property type="match status" value="1"/>
</dbReference>
<feature type="compositionally biased region" description="Basic and acidic residues" evidence="3">
    <location>
        <begin position="540"/>
        <end position="553"/>
    </location>
</feature>
<dbReference type="GO" id="GO:0000160">
    <property type="term" value="P:phosphorelay signal transduction system"/>
    <property type="evidence" value="ECO:0007669"/>
    <property type="project" value="InterPro"/>
</dbReference>
<dbReference type="SMART" id="SM00862">
    <property type="entry name" value="Trans_reg_C"/>
    <property type="match status" value="1"/>
</dbReference>
<evidence type="ECO:0000259" key="4">
    <source>
        <dbReference type="PROSITE" id="PS51755"/>
    </source>
</evidence>
<sequence>MDKALDLRFGDLFLDETCLFGRRNGLVIQFTRNERALLLALTRNPQRLMRRGRLLDEVASESDVSDRNIDFLVNRLRTKLGDNAKSPKYIATQYGEGYVWIAAPVRPAPIDAFLVIGPAFGPQEHPTSEQASSLVDQLRDKIAAGLGSGRRVVVVENWSPAAADKLRYVLQTSFLAGNGQLDCAATLREMPSRRIVKAFRLHLDIADAASFTSEATRVANGVIDALSQAMIDASTGLGISADEPLEMRLPKASSALSTSNPAWLASGEQLGKAREQDPQNADIALQWCLHLFARLILIGPTGGISLEERYRIESEIDATVLECLPAIETNPLLMLAAAKLLYFINRGQLDLAEDLAERAFARTADFAAALPIMGQLRYARGRFDEAVGFFDRGIAMAELGPALHLHMRVLKCIALLAAGDRAALDAAAVDTANMDAPCPPEIALMIGWMIAPVDRALPPASAQALAALGPTGAAGAIEYVYFTSARHLVSEHARANVMRGLIAHVTRLHGEQAVPAFVLASIGFSRRGQNMMGSAPRRRPAPDVRVRKNTAEA</sequence>
<dbReference type="Pfam" id="PF00486">
    <property type="entry name" value="Trans_reg_C"/>
    <property type="match status" value="1"/>
</dbReference>
<comment type="caution">
    <text evidence="5">The sequence shown here is derived from an EMBL/GenBank/DDBJ whole genome shotgun (WGS) entry which is preliminary data.</text>
</comment>
<accession>A0A125Q8Q0</accession>